<dbReference type="Proteomes" id="UP001596512">
    <property type="component" value="Unassembled WGS sequence"/>
</dbReference>
<keyword evidence="4" id="KW-0378">Hydrolase</keyword>
<sequence length="198" mass="20328">MGFSDTTILQLAIWRETGIPSLHGGVASWNAHRATPALIESARRALTTTDPIVLHADPTEPTAALTTSGKATGFLMGGNLSLVATGAGWALPDLHGAILLLEDIGLAVGMIDRLLTLLHRGGSLTGLRGIALGQFTDCPTAGGWTAVDILRDRLTPLNVPILGGLPTGHGPDTRTVALGTPTTLDADNHTLTTAPGVA</sequence>
<evidence type="ECO:0000256" key="1">
    <source>
        <dbReference type="ARBA" id="ARBA00010233"/>
    </source>
</evidence>
<dbReference type="InterPro" id="IPR027461">
    <property type="entry name" value="Carboxypeptidase_A_C_sf"/>
</dbReference>
<keyword evidence="2" id="KW-0121">Carboxypeptidase</keyword>
<evidence type="ECO:0000313" key="7">
    <source>
        <dbReference type="EMBL" id="MFC7618246.1"/>
    </source>
</evidence>
<dbReference type="SUPFAM" id="SSF52317">
    <property type="entry name" value="Class I glutamine amidotransferase-like"/>
    <property type="match status" value="1"/>
</dbReference>
<keyword evidence="3" id="KW-0645">Protease</keyword>
<dbReference type="InterPro" id="IPR027478">
    <property type="entry name" value="LdcA_N"/>
</dbReference>
<gene>
    <name evidence="7" type="ORF">ACFQV2_37580</name>
</gene>
<reference evidence="8" key="1">
    <citation type="journal article" date="2019" name="Int. J. Syst. Evol. Microbiol.">
        <title>The Global Catalogue of Microorganisms (GCM) 10K type strain sequencing project: providing services to taxonomists for standard genome sequencing and annotation.</title>
        <authorList>
            <consortium name="The Broad Institute Genomics Platform"/>
            <consortium name="The Broad Institute Genome Sequencing Center for Infectious Disease"/>
            <person name="Wu L."/>
            <person name="Ma J."/>
        </authorList>
    </citation>
    <scope>NUCLEOTIDE SEQUENCE [LARGE SCALE GENOMIC DNA]</scope>
    <source>
        <strain evidence="8">JCM 17695</strain>
    </source>
</reference>
<proteinExistence type="inferred from homology"/>
<evidence type="ECO:0000256" key="5">
    <source>
        <dbReference type="ARBA" id="ARBA00022825"/>
    </source>
</evidence>
<dbReference type="Gene3D" id="3.40.50.10740">
    <property type="entry name" value="Class I glutamine amidotransferase-like"/>
    <property type="match status" value="1"/>
</dbReference>
<dbReference type="InterPro" id="IPR040921">
    <property type="entry name" value="Peptidase_S66C"/>
</dbReference>
<dbReference type="Gene3D" id="3.50.30.60">
    <property type="entry name" value="LD-carboxypeptidase A C-terminal domain-like"/>
    <property type="match status" value="1"/>
</dbReference>
<dbReference type="PANTHER" id="PTHR30237:SF2">
    <property type="entry name" value="MUREIN TETRAPEPTIDE CARBOXYPEPTIDASE"/>
    <property type="match status" value="1"/>
</dbReference>
<dbReference type="InterPro" id="IPR029062">
    <property type="entry name" value="Class_I_gatase-like"/>
</dbReference>
<dbReference type="InterPro" id="IPR003507">
    <property type="entry name" value="S66_fam"/>
</dbReference>
<comment type="similarity">
    <text evidence="1">Belongs to the peptidase S66 family.</text>
</comment>
<feature type="domain" description="LD-carboxypeptidase C-terminal" evidence="6">
    <location>
        <begin position="72"/>
        <end position="184"/>
    </location>
</feature>
<evidence type="ECO:0000256" key="3">
    <source>
        <dbReference type="ARBA" id="ARBA00022670"/>
    </source>
</evidence>
<keyword evidence="8" id="KW-1185">Reference proteome</keyword>
<name>A0ABW2TZP3_9PSEU</name>
<organism evidence="7 8">
    <name type="scientific">Actinokineospora soli</name>
    <dbReference type="NCBI Taxonomy" id="1048753"/>
    <lineage>
        <taxon>Bacteria</taxon>
        <taxon>Bacillati</taxon>
        <taxon>Actinomycetota</taxon>
        <taxon>Actinomycetes</taxon>
        <taxon>Pseudonocardiales</taxon>
        <taxon>Pseudonocardiaceae</taxon>
        <taxon>Actinokineospora</taxon>
    </lineage>
</organism>
<evidence type="ECO:0000256" key="2">
    <source>
        <dbReference type="ARBA" id="ARBA00022645"/>
    </source>
</evidence>
<evidence type="ECO:0000259" key="6">
    <source>
        <dbReference type="Pfam" id="PF17676"/>
    </source>
</evidence>
<protein>
    <recommendedName>
        <fullName evidence="6">LD-carboxypeptidase C-terminal domain-containing protein</fullName>
    </recommendedName>
</protein>
<dbReference type="EMBL" id="JBHTEY010000004">
    <property type="protein sequence ID" value="MFC7618246.1"/>
    <property type="molecule type" value="Genomic_DNA"/>
</dbReference>
<dbReference type="SUPFAM" id="SSF141986">
    <property type="entry name" value="LD-carboxypeptidase A C-terminal domain-like"/>
    <property type="match status" value="1"/>
</dbReference>
<dbReference type="Pfam" id="PF17676">
    <property type="entry name" value="Peptidase_S66C"/>
    <property type="match status" value="1"/>
</dbReference>
<accession>A0ABW2TZP3</accession>
<evidence type="ECO:0000313" key="8">
    <source>
        <dbReference type="Proteomes" id="UP001596512"/>
    </source>
</evidence>
<comment type="caution">
    <text evidence="7">The sequence shown here is derived from an EMBL/GenBank/DDBJ whole genome shotgun (WGS) entry which is preliminary data.</text>
</comment>
<keyword evidence="5" id="KW-0720">Serine protease</keyword>
<evidence type="ECO:0000256" key="4">
    <source>
        <dbReference type="ARBA" id="ARBA00022801"/>
    </source>
</evidence>
<dbReference type="PANTHER" id="PTHR30237">
    <property type="entry name" value="MURAMOYLTETRAPEPTIDE CARBOXYPEPTIDASE"/>
    <property type="match status" value="1"/>
</dbReference>